<feature type="transmembrane region" description="Helical" evidence="7">
    <location>
        <begin position="207"/>
        <end position="228"/>
    </location>
</feature>
<evidence type="ECO:0000256" key="6">
    <source>
        <dbReference type="ARBA" id="ARBA00023136"/>
    </source>
</evidence>
<dbReference type="InterPro" id="IPR050809">
    <property type="entry name" value="UgpAE/MalFG_permease"/>
</dbReference>
<feature type="transmembrane region" description="Helical" evidence="7">
    <location>
        <begin position="70"/>
        <end position="96"/>
    </location>
</feature>
<evidence type="ECO:0000256" key="4">
    <source>
        <dbReference type="ARBA" id="ARBA00022692"/>
    </source>
</evidence>
<comment type="caution">
    <text evidence="9">The sequence shown here is derived from an EMBL/GenBank/DDBJ whole genome shotgun (WGS) entry which is preliminary data.</text>
</comment>
<dbReference type="EMBL" id="QMFB01000004">
    <property type="protein sequence ID" value="RAV21402.1"/>
    <property type="molecule type" value="Genomic_DNA"/>
</dbReference>
<sequence length="298" mass="33647">MTLAKFKRNLPLHLMILPGVIMVFLFSYVPLAGISIAFQNFIPNRGLFGSEWVGFENFKYMLQMPDIRQVIWNTVYIAVMKIVLNQIVPIIAALLLNEMKHKLLRRGVQTLIYLPHFLSWVILGGIMIDLLSTEGIFNRVLGAFGVEPIFFLGSNNWFPFAIVASDVWKEFGFATIIYLAALTSIDPTQYEAAYVDGAGRWKQTWHITIPGIASTILLLAVLSLGNILNAGFEQIFMLYSPQVYESGDILDTLVYRIGFVEAQYSVSTAVGLFKSVISLVLIVTSYRLAYVYANYRIF</sequence>
<feature type="transmembrane region" description="Helical" evidence="7">
    <location>
        <begin position="117"/>
        <end position="137"/>
    </location>
</feature>
<gene>
    <name evidence="9" type="ORF">DQG23_08920</name>
</gene>
<name>A0A329MP76_9BACL</name>
<accession>A0A329MP76</accession>
<proteinExistence type="inferred from homology"/>
<dbReference type="PROSITE" id="PS50928">
    <property type="entry name" value="ABC_TM1"/>
    <property type="match status" value="1"/>
</dbReference>
<keyword evidence="4 7" id="KW-0812">Transmembrane</keyword>
<dbReference type="Gene3D" id="1.10.3720.10">
    <property type="entry name" value="MetI-like"/>
    <property type="match status" value="1"/>
</dbReference>
<dbReference type="InterPro" id="IPR035906">
    <property type="entry name" value="MetI-like_sf"/>
</dbReference>
<dbReference type="RefSeq" id="WP_113030493.1">
    <property type="nucleotide sequence ID" value="NZ_QMFB01000004.1"/>
</dbReference>
<evidence type="ECO:0000256" key="3">
    <source>
        <dbReference type="ARBA" id="ARBA00022475"/>
    </source>
</evidence>
<evidence type="ECO:0000313" key="9">
    <source>
        <dbReference type="EMBL" id="RAV21402.1"/>
    </source>
</evidence>
<dbReference type="CDD" id="cd06261">
    <property type="entry name" value="TM_PBP2"/>
    <property type="match status" value="1"/>
</dbReference>
<dbReference type="Proteomes" id="UP000250369">
    <property type="component" value="Unassembled WGS sequence"/>
</dbReference>
<keyword evidence="10" id="KW-1185">Reference proteome</keyword>
<feature type="domain" description="ABC transmembrane type-1" evidence="8">
    <location>
        <begin position="71"/>
        <end position="285"/>
    </location>
</feature>
<dbReference type="SUPFAM" id="SSF161098">
    <property type="entry name" value="MetI-like"/>
    <property type="match status" value="1"/>
</dbReference>
<feature type="transmembrane region" description="Helical" evidence="7">
    <location>
        <begin position="272"/>
        <end position="293"/>
    </location>
</feature>
<evidence type="ECO:0000313" key="10">
    <source>
        <dbReference type="Proteomes" id="UP000250369"/>
    </source>
</evidence>
<evidence type="ECO:0000256" key="2">
    <source>
        <dbReference type="ARBA" id="ARBA00022448"/>
    </source>
</evidence>
<dbReference type="PANTHER" id="PTHR43227:SF11">
    <property type="entry name" value="BLL4140 PROTEIN"/>
    <property type="match status" value="1"/>
</dbReference>
<organism evidence="9 10">
    <name type="scientific">Paenibacillus contaminans</name>
    <dbReference type="NCBI Taxonomy" id="450362"/>
    <lineage>
        <taxon>Bacteria</taxon>
        <taxon>Bacillati</taxon>
        <taxon>Bacillota</taxon>
        <taxon>Bacilli</taxon>
        <taxon>Bacillales</taxon>
        <taxon>Paenibacillaceae</taxon>
        <taxon>Paenibacillus</taxon>
    </lineage>
</organism>
<evidence type="ECO:0000256" key="5">
    <source>
        <dbReference type="ARBA" id="ARBA00022989"/>
    </source>
</evidence>
<dbReference type="GO" id="GO:0055085">
    <property type="term" value="P:transmembrane transport"/>
    <property type="evidence" value="ECO:0007669"/>
    <property type="project" value="InterPro"/>
</dbReference>
<comment type="subcellular location">
    <subcellularLocation>
        <location evidence="1 7">Cell membrane</location>
        <topology evidence="1 7">Multi-pass membrane protein</topology>
    </subcellularLocation>
</comment>
<reference evidence="9 10" key="1">
    <citation type="journal article" date="2009" name="Int. J. Syst. Evol. Microbiol.">
        <title>Paenibacillus contaminans sp. nov., isolated from a contaminated laboratory plate.</title>
        <authorList>
            <person name="Chou J.H."/>
            <person name="Lee J.H."/>
            <person name="Lin M.C."/>
            <person name="Chang P.S."/>
            <person name="Arun A.B."/>
            <person name="Young C.C."/>
            <person name="Chen W.M."/>
        </authorList>
    </citation>
    <scope>NUCLEOTIDE SEQUENCE [LARGE SCALE GENOMIC DNA]</scope>
    <source>
        <strain evidence="9 10">CKOBP-6</strain>
    </source>
</reference>
<feature type="transmembrane region" description="Helical" evidence="7">
    <location>
        <begin position="12"/>
        <end position="38"/>
    </location>
</feature>
<comment type="similarity">
    <text evidence="7">Belongs to the binding-protein-dependent transport system permease family.</text>
</comment>
<keyword evidence="3" id="KW-1003">Cell membrane</keyword>
<protein>
    <submittedName>
        <fullName evidence="9">Sugar ABC transporter permease</fullName>
    </submittedName>
</protein>
<evidence type="ECO:0000256" key="7">
    <source>
        <dbReference type="RuleBase" id="RU363032"/>
    </source>
</evidence>
<dbReference type="PANTHER" id="PTHR43227">
    <property type="entry name" value="BLL4140 PROTEIN"/>
    <property type="match status" value="1"/>
</dbReference>
<dbReference type="Pfam" id="PF00528">
    <property type="entry name" value="BPD_transp_1"/>
    <property type="match status" value="1"/>
</dbReference>
<evidence type="ECO:0000256" key="1">
    <source>
        <dbReference type="ARBA" id="ARBA00004651"/>
    </source>
</evidence>
<dbReference type="AlphaFoldDB" id="A0A329MP76"/>
<keyword evidence="6 7" id="KW-0472">Membrane</keyword>
<evidence type="ECO:0000259" key="8">
    <source>
        <dbReference type="PROSITE" id="PS50928"/>
    </source>
</evidence>
<dbReference type="OrthoDB" id="2637002at2"/>
<dbReference type="InterPro" id="IPR000515">
    <property type="entry name" value="MetI-like"/>
</dbReference>
<keyword evidence="5 7" id="KW-1133">Transmembrane helix</keyword>
<keyword evidence="2 7" id="KW-0813">Transport</keyword>
<dbReference type="GO" id="GO:0005886">
    <property type="term" value="C:plasma membrane"/>
    <property type="evidence" value="ECO:0007669"/>
    <property type="project" value="UniProtKB-SubCell"/>
</dbReference>